<dbReference type="InterPro" id="IPR011009">
    <property type="entry name" value="Kinase-like_dom_sf"/>
</dbReference>
<keyword evidence="10" id="KW-0539">Nucleus</keyword>
<dbReference type="FunFam" id="3.30.200.20:FF:000061">
    <property type="entry name" value="Dual specificity protein kinase CLK2"/>
    <property type="match status" value="1"/>
</dbReference>
<organism evidence="18 19">
    <name type="scientific">Megalurothrips usitatus</name>
    <name type="common">bean blossom thrips</name>
    <dbReference type="NCBI Taxonomy" id="439358"/>
    <lineage>
        <taxon>Eukaryota</taxon>
        <taxon>Metazoa</taxon>
        <taxon>Ecdysozoa</taxon>
        <taxon>Arthropoda</taxon>
        <taxon>Hexapoda</taxon>
        <taxon>Insecta</taxon>
        <taxon>Pterygota</taxon>
        <taxon>Neoptera</taxon>
        <taxon>Paraneoptera</taxon>
        <taxon>Thysanoptera</taxon>
        <taxon>Terebrantia</taxon>
        <taxon>Thripoidea</taxon>
        <taxon>Thripidae</taxon>
        <taxon>Megalurothrips</taxon>
    </lineage>
</organism>
<comment type="caution">
    <text evidence="18">The sequence shown here is derived from an EMBL/GenBank/DDBJ whole genome shotgun (WGS) entry which is preliminary data.</text>
</comment>
<evidence type="ECO:0000313" key="18">
    <source>
        <dbReference type="EMBL" id="KAJ1529356.1"/>
    </source>
</evidence>
<keyword evidence="4" id="KW-0597">Phosphoprotein</keyword>
<dbReference type="PANTHER" id="PTHR45646">
    <property type="entry name" value="SERINE/THREONINE-PROTEIN KINASE DOA-RELATED"/>
    <property type="match status" value="1"/>
</dbReference>
<keyword evidence="19" id="KW-1185">Reference proteome</keyword>
<feature type="region of interest" description="Disordered" evidence="16">
    <location>
        <begin position="335"/>
        <end position="371"/>
    </location>
</feature>
<feature type="compositionally biased region" description="Basic and acidic residues" evidence="16">
    <location>
        <begin position="892"/>
        <end position="902"/>
    </location>
</feature>
<dbReference type="GO" id="GO:0043484">
    <property type="term" value="P:regulation of RNA splicing"/>
    <property type="evidence" value="ECO:0007669"/>
    <property type="project" value="TreeGrafter"/>
</dbReference>
<evidence type="ECO:0000259" key="17">
    <source>
        <dbReference type="PROSITE" id="PS50011"/>
    </source>
</evidence>
<feature type="domain" description="Protein kinase" evidence="17">
    <location>
        <begin position="557"/>
        <end position="870"/>
    </location>
</feature>
<evidence type="ECO:0000256" key="14">
    <source>
        <dbReference type="ARBA" id="ARBA00051680"/>
    </source>
</evidence>
<dbReference type="InterPro" id="IPR000719">
    <property type="entry name" value="Prot_kinase_dom"/>
</dbReference>
<dbReference type="PROSITE" id="PS00107">
    <property type="entry name" value="PROTEIN_KINASE_ATP"/>
    <property type="match status" value="1"/>
</dbReference>
<feature type="region of interest" description="Disordered" evidence="16">
    <location>
        <begin position="214"/>
        <end position="252"/>
    </location>
</feature>
<evidence type="ECO:0000256" key="9">
    <source>
        <dbReference type="ARBA" id="ARBA00023137"/>
    </source>
</evidence>
<feature type="binding site" evidence="15">
    <location>
        <position position="586"/>
    </location>
    <ligand>
        <name>ATP</name>
        <dbReference type="ChEBI" id="CHEBI:30616"/>
    </ligand>
</feature>
<keyword evidence="9" id="KW-0829">Tyrosine-protein kinase</keyword>
<dbReference type="GO" id="GO:0004674">
    <property type="term" value="F:protein serine/threonine kinase activity"/>
    <property type="evidence" value="ECO:0007669"/>
    <property type="project" value="UniProtKB-KW"/>
</dbReference>
<feature type="region of interest" description="Disordered" evidence="16">
    <location>
        <begin position="272"/>
        <end position="304"/>
    </location>
</feature>
<comment type="catalytic activity">
    <reaction evidence="12">
        <text>L-seryl-[protein] + ATP = O-phospho-L-seryl-[protein] + ADP + H(+)</text>
        <dbReference type="Rhea" id="RHEA:17989"/>
        <dbReference type="Rhea" id="RHEA-COMP:9863"/>
        <dbReference type="Rhea" id="RHEA-COMP:11604"/>
        <dbReference type="ChEBI" id="CHEBI:15378"/>
        <dbReference type="ChEBI" id="CHEBI:29999"/>
        <dbReference type="ChEBI" id="CHEBI:30616"/>
        <dbReference type="ChEBI" id="CHEBI:83421"/>
        <dbReference type="ChEBI" id="CHEBI:456216"/>
        <dbReference type="EC" id="2.7.12.1"/>
    </reaction>
</comment>
<evidence type="ECO:0000256" key="11">
    <source>
        <dbReference type="ARBA" id="ARBA00037966"/>
    </source>
</evidence>
<evidence type="ECO:0000256" key="15">
    <source>
        <dbReference type="PROSITE-ProRule" id="PRU10141"/>
    </source>
</evidence>
<feature type="region of interest" description="Disordered" evidence="16">
    <location>
        <begin position="880"/>
        <end position="902"/>
    </location>
</feature>
<dbReference type="PANTHER" id="PTHR45646:SF11">
    <property type="entry name" value="SERINE_THREONINE-PROTEIN KINASE DOA"/>
    <property type="match status" value="1"/>
</dbReference>
<evidence type="ECO:0000256" key="5">
    <source>
        <dbReference type="ARBA" id="ARBA00022679"/>
    </source>
</evidence>
<dbReference type="PROSITE" id="PS00108">
    <property type="entry name" value="PROTEIN_KINASE_ST"/>
    <property type="match status" value="1"/>
</dbReference>
<dbReference type="GO" id="GO:0004712">
    <property type="term" value="F:protein serine/threonine/tyrosine kinase activity"/>
    <property type="evidence" value="ECO:0007669"/>
    <property type="project" value="UniProtKB-EC"/>
</dbReference>
<dbReference type="GO" id="GO:0005524">
    <property type="term" value="F:ATP binding"/>
    <property type="evidence" value="ECO:0007669"/>
    <property type="project" value="UniProtKB-UniRule"/>
</dbReference>
<dbReference type="SUPFAM" id="SSF56112">
    <property type="entry name" value="Protein kinase-like (PK-like)"/>
    <property type="match status" value="1"/>
</dbReference>
<dbReference type="InterPro" id="IPR008271">
    <property type="entry name" value="Ser/Thr_kinase_AS"/>
</dbReference>
<keyword evidence="5" id="KW-0808">Transferase</keyword>
<evidence type="ECO:0000256" key="3">
    <source>
        <dbReference type="ARBA" id="ARBA00022527"/>
    </source>
</evidence>
<evidence type="ECO:0000256" key="10">
    <source>
        <dbReference type="ARBA" id="ARBA00023242"/>
    </source>
</evidence>
<feature type="compositionally biased region" description="Polar residues" evidence="16">
    <location>
        <begin position="97"/>
        <end position="106"/>
    </location>
</feature>
<comment type="similarity">
    <text evidence="11">Belongs to the protein kinase superfamily. CMGC Ser/Thr protein kinase family. Lammer subfamily.</text>
</comment>
<sequence>MTQLLSDSCSSLLHRLTSRVRGPSASVESASSRAAGLSLSSLGLAPLGSPWSAAGGGASRDGNAGATSSGVAGLDRAKDRDRARDRDHRDPGRPRSPTFSTFGQTRSRLEKKYGQKKATSPPPSPSARRSTQRSRHSKPGAGATATTPTPMSTSTSSAAGSGPAASRRKEASPMLGVSKVRHNDHYSARTAASPDLGSTRSRLEDKYSAILAKYGREPRERDKDRDRERLTAERRPAAPAERRSPHPLPLSKSATTSIVLSEKAYPYVSAAAAAASGPAREKTPYRHGERRSRHRSGHRVQPAPRLCPVEFSADAIDPMSPGEREALMLVAAHEKREREMQMQSDRERERDGESERDRPSSPGTSEREARRKEIQSLILKYTTAVNDRLMRREQRELNDHADAAAAVAAAPVGAGRKADSGTLTPTGGSGRPTATATHLTPATPAAAGVGPTLAHGLGLGLGPVPGYGLGLGPGPGPGHSLGKSASGVFPSAHSDSGAIYKSQQKYSALLNRRPNLTGSASSLALPNFKFSSRAPSVEDDEDGHLIYRHGDVLQDRYKILATLGEGTFGKVVKVKDLHKDSTMALKIIKNVEKYREAAKLEINALEKIAEKDPDGKHLCVKMLTWFDFHGHVCIAFEMLGLSVFDFLKDNNYQPYPLEQVRHMSYQLCYSVKFLHDNKLTHTDLKPENILFVDSDFDLTYTKKNRDVRRVKRTDVRLIDFGSATFDHEHHSTIVSTRHYRAPEVLLELGWSQPCDVWSIGCIMFELYLGITLFQTHDNREHLAMMERILGPIPYRMARKTKTKYFYHGKLEWDEKSSAGRYVRENCRPLHRYQGSDSDDHRLLFDLISRMLEYDPAARITLSEALNHPFFDKIPQEQRLGEHRNIGSGSGDNGRERSHSLSR</sequence>
<dbReference type="GO" id="GO:0004713">
    <property type="term" value="F:protein tyrosine kinase activity"/>
    <property type="evidence" value="ECO:0007669"/>
    <property type="project" value="UniProtKB-KW"/>
</dbReference>
<dbReference type="PROSITE" id="PS50011">
    <property type="entry name" value="PROTEIN_KINASE_DOM"/>
    <property type="match status" value="1"/>
</dbReference>
<evidence type="ECO:0000256" key="1">
    <source>
        <dbReference type="ARBA" id="ARBA00004123"/>
    </source>
</evidence>
<comment type="catalytic activity">
    <reaction evidence="13">
        <text>L-threonyl-[protein] + ATP = O-phospho-L-threonyl-[protein] + ADP + H(+)</text>
        <dbReference type="Rhea" id="RHEA:46608"/>
        <dbReference type="Rhea" id="RHEA-COMP:11060"/>
        <dbReference type="Rhea" id="RHEA-COMP:11605"/>
        <dbReference type="ChEBI" id="CHEBI:15378"/>
        <dbReference type="ChEBI" id="CHEBI:30013"/>
        <dbReference type="ChEBI" id="CHEBI:30616"/>
        <dbReference type="ChEBI" id="CHEBI:61977"/>
        <dbReference type="ChEBI" id="CHEBI:456216"/>
        <dbReference type="EC" id="2.7.12.1"/>
    </reaction>
</comment>
<dbReference type="AlphaFoldDB" id="A0AAV7XWI0"/>
<dbReference type="Proteomes" id="UP001075354">
    <property type="component" value="Chromosome 3"/>
</dbReference>
<feature type="compositionally biased region" description="Low complexity" evidence="16">
    <location>
        <begin position="41"/>
        <end position="53"/>
    </location>
</feature>
<dbReference type="FunFam" id="1.10.510.10:FF:000145">
    <property type="entry name" value="Dual specificity protein kinase CLK2"/>
    <property type="match status" value="1"/>
</dbReference>
<evidence type="ECO:0000313" key="19">
    <source>
        <dbReference type="Proteomes" id="UP001075354"/>
    </source>
</evidence>
<keyword evidence="3" id="KW-0723">Serine/threonine-protein kinase</keyword>
<keyword evidence="6 15" id="KW-0547">Nucleotide-binding</keyword>
<reference evidence="18" key="1">
    <citation type="submission" date="2022-12" db="EMBL/GenBank/DDBJ databases">
        <title>Chromosome-level genome assembly of the bean flower thrips Megalurothrips usitatus.</title>
        <authorList>
            <person name="Ma L."/>
            <person name="Liu Q."/>
            <person name="Li H."/>
            <person name="Cai W."/>
        </authorList>
    </citation>
    <scope>NUCLEOTIDE SEQUENCE</scope>
    <source>
        <strain evidence="18">Cailab_2022a</strain>
    </source>
</reference>
<evidence type="ECO:0000256" key="4">
    <source>
        <dbReference type="ARBA" id="ARBA00022553"/>
    </source>
</evidence>
<feature type="region of interest" description="Disordered" evidence="16">
    <location>
        <begin position="41"/>
        <end position="200"/>
    </location>
</feature>
<evidence type="ECO:0000256" key="16">
    <source>
        <dbReference type="SAM" id="MobiDB-lite"/>
    </source>
</evidence>
<dbReference type="Gene3D" id="3.30.200.20">
    <property type="entry name" value="Phosphorylase Kinase, domain 1"/>
    <property type="match status" value="1"/>
</dbReference>
<dbReference type="Pfam" id="PF00069">
    <property type="entry name" value="Pkinase"/>
    <property type="match status" value="1"/>
</dbReference>
<accession>A0AAV7XWI0</accession>
<comment type="subcellular location">
    <subcellularLocation>
        <location evidence="1">Nucleus</location>
    </subcellularLocation>
</comment>
<feature type="region of interest" description="Disordered" evidence="16">
    <location>
        <begin position="409"/>
        <end position="438"/>
    </location>
</feature>
<evidence type="ECO:0000256" key="13">
    <source>
        <dbReference type="ARBA" id="ARBA00049308"/>
    </source>
</evidence>
<keyword evidence="8 15" id="KW-0067">ATP-binding</keyword>
<dbReference type="SMART" id="SM00220">
    <property type="entry name" value="S_TKc"/>
    <property type="match status" value="1"/>
</dbReference>
<dbReference type="InterPro" id="IPR051175">
    <property type="entry name" value="CLK_kinases"/>
</dbReference>
<dbReference type="Gene3D" id="1.10.510.10">
    <property type="entry name" value="Transferase(Phosphotransferase) domain 1"/>
    <property type="match status" value="1"/>
</dbReference>
<feature type="compositionally biased region" description="Basic and acidic residues" evidence="16">
    <location>
        <begin position="75"/>
        <end position="93"/>
    </location>
</feature>
<evidence type="ECO:0000256" key="7">
    <source>
        <dbReference type="ARBA" id="ARBA00022777"/>
    </source>
</evidence>
<keyword evidence="7" id="KW-0418">Kinase</keyword>
<evidence type="ECO:0000256" key="2">
    <source>
        <dbReference type="ARBA" id="ARBA00013203"/>
    </source>
</evidence>
<dbReference type="EMBL" id="JAPTSV010000003">
    <property type="protein sequence ID" value="KAJ1529356.1"/>
    <property type="molecule type" value="Genomic_DNA"/>
</dbReference>
<evidence type="ECO:0000256" key="12">
    <source>
        <dbReference type="ARBA" id="ARBA00049003"/>
    </source>
</evidence>
<evidence type="ECO:0000256" key="6">
    <source>
        <dbReference type="ARBA" id="ARBA00022741"/>
    </source>
</evidence>
<evidence type="ECO:0000256" key="8">
    <source>
        <dbReference type="ARBA" id="ARBA00022840"/>
    </source>
</evidence>
<name>A0AAV7XWI0_9NEOP</name>
<dbReference type="GO" id="GO:0005634">
    <property type="term" value="C:nucleus"/>
    <property type="evidence" value="ECO:0007669"/>
    <property type="project" value="UniProtKB-SubCell"/>
</dbReference>
<feature type="compositionally biased region" description="Basic residues" evidence="16">
    <location>
        <begin position="288"/>
        <end position="298"/>
    </location>
</feature>
<dbReference type="CDD" id="cd14134">
    <property type="entry name" value="PKc_CLK"/>
    <property type="match status" value="1"/>
</dbReference>
<dbReference type="EC" id="2.7.12.1" evidence="2"/>
<feature type="compositionally biased region" description="Basic and acidic residues" evidence="16">
    <location>
        <begin position="214"/>
        <end position="244"/>
    </location>
</feature>
<protein>
    <recommendedName>
        <fullName evidence="2">dual-specificity kinase</fullName>
        <ecNumber evidence="2">2.7.12.1</ecNumber>
    </recommendedName>
</protein>
<gene>
    <name evidence="18" type="ORF">ONE63_006144</name>
</gene>
<dbReference type="InterPro" id="IPR017441">
    <property type="entry name" value="Protein_kinase_ATP_BS"/>
</dbReference>
<feature type="compositionally biased region" description="Low complexity" evidence="16">
    <location>
        <begin position="139"/>
        <end position="165"/>
    </location>
</feature>
<comment type="catalytic activity">
    <reaction evidence="14">
        <text>L-tyrosyl-[protein] + ATP = O-phospho-L-tyrosyl-[protein] + ADP + H(+)</text>
        <dbReference type="Rhea" id="RHEA:10596"/>
        <dbReference type="Rhea" id="RHEA-COMP:10136"/>
        <dbReference type="Rhea" id="RHEA-COMP:20101"/>
        <dbReference type="ChEBI" id="CHEBI:15378"/>
        <dbReference type="ChEBI" id="CHEBI:30616"/>
        <dbReference type="ChEBI" id="CHEBI:46858"/>
        <dbReference type="ChEBI" id="CHEBI:61978"/>
        <dbReference type="ChEBI" id="CHEBI:456216"/>
        <dbReference type="EC" id="2.7.12.1"/>
    </reaction>
</comment>
<proteinExistence type="inferred from homology"/>